<dbReference type="EMBL" id="JAQQXR010000006">
    <property type="protein sequence ID" value="MDC8759253.1"/>
    <property type="molecule type" value="Genomic_DNA"/>
</dbReference>
<organism evidence="3 4">
    <name type="scientific">Janthinobacterium fluminis</name>
    <dbReference type="NCBI Taxonomy" id="2987524"/>
    <lineage>
        <taxon>Bacteria</taxon>
        <taxon>Pseudomonadati</taxon>
        <taxon>Pseudomonadota</taxon>
        <taxon>Betaproteobacteria</taxon>
        <taxon>Burkholderiales</taxon>
        <taxon>Oxalobacteraceae</taxon>
        <taxon>Janthinobacterium</taxon>
    </lineage>
</organism>
<feature type="domain" description="TadE-like" evidence="2">
    <location>
        <begin position="14"/>
        <end position="56"/>
    </location>
</feature>
<evidence type="ECO:0000313" key="4">
    <source>
        <dbReference type="Proteomes" id="UP001221208"/>
    </source>
</evidence>
<feature type="transmembrane region" description="Helical" evidence="1">
    <location>
        <begin position="20"/>
        <end position="44"/>
    </location>
</feature>
<gene>
    <name evidence="3" type="ORF">OIK44_16850</name>
</gene>
<reference evidence="3 4" key="1">
    <citation type="submission" date="2022-10" db="EMBL/GenBank/DDBJ databases">
        <title>Janthinobacterium sp. hw3 Genome sequencing.</title>
        <authorList>
            <person name="Park S."/>
        </authorList>
    </citation>
    <scope>NUCLEOTIDE SEQUENCE [LARGE SCALE GENOMIC DNA]</scope>
    <source>
        <strain evidence="4">hw3</strain>
    </source>
</reference>
<protein>
    <submittedName>
        <fullName evidence="3">Pilus assembly protein</fullName>
    </submittedName>
</protein>
<name>A0ABT5K4A0_9BURK</name>
<dbReference type="Pfam" id="PF07811">
    <property type="entry name" value="TadE"/>
    <property type="match status" value="1"/>
</dbReference>
<accession>A0ABT5K4A0</accession>
<keyword evidence="4" id="KW-1185">Reference proteome</keyword>
<keyword evidence="1" id="KW-0812">Transmembrane</keyword>
<dbReference type="InterPro" id="IPR012495">
    <property type="entry name" value="TadE-like_dom"/>
</dbReference>
<dbReference type="Proteomes" id="UP001221208">
    <property type="component" value="Unassembled WGS sequence"/>
</dbReference>
<evidence type="ECO:0000259" key="2">
    <source>
        <dbReference type="Pfam" id="PF07811"/>
    </source>
</evidence>
<proteinExistence type="predicted"/>
<keyword evidence="1" id="KW-0472">Membrane</keyword>
<evidence type="ECO:0000313" key="3">
    <source>
        <dbReference type="EMBL" id="MDC8759253.1"/>
    </source>
</evidence>
<keyword evidence="1" id="KW-1133">Transmembrane helix</keyword>
<evidence type="ECO:0000256" key="1">
    <source>
        <dbReference type="SAM" id="Phobius"/>
    </source>
</evidence>
<comment type="caution">
    <text evidence="3">The sequence shown here is derived from an EMBL/GenBank/DDBJ whole genome shotgun (WGS) entry which is preliminary data.</text>
</comment>
<dbReference type="RefSeq" id="WP_273672318.1">
    <property type="nucleotide sequence ID" value="NZ_JAQQXR010000006.1"/>
</dbReference>
<sequence length="170" mass="18182">MRAATPSPLPRQRGAAAVEFALVALLFFTLLFAVLEFGRMLYIYNTLQEVTRRAAREAVVRWVDQGAAIKTLALFGGAALPAGPEITAANISIQYLRKDGTEVASLPQDPGDNLSACGDITRTANCIYSVRVAVDGVSYGPMTSMFSFLNIALPPSVVVMHAESLGFTVN</sequence>